<dbReference type="RefSeq" id="WP_153718359.1">
    <property type="nucleotide sequence ID" value="NZ_WJPP01000001.1"/>
</dbReference>
<dbReference type="GO" id="GO:0005886">
    <property type="term" value="C:plasma membrane"/>
    <property type="evidence" value="ECO:0007669"/>
    <property type="project" value="UniProtKB-UniRule"/>
</dbReference>
<accession>A0A6N7QSK8</accession>
<evidence type="ECO:0000313" key="9">
    <source>
        <dbReference type="Proteomes" id="UP000433788"/>
    </source>
</evidence>
<evidence type="ECO:0000256" key="2">
    <source>
        <dbReference type="ARBA" id="ARBA00022692"/>
    </source>
</evidence>
<dbReference type="GO" id="GO:0008932">
    <property type="term" value="F:lytic endotransglycosylase activity"/>
    <property type="evidence" value="ECO:0007669"/>
    <property type="project" value="UniProtKB-UniRule"/>
</dbReference>
<evidence type="ECO:0000256" key="4">
    <source>
        <dbReference type="ARBA" id="ARBA00023136"/>
    </source>
</evidence>
<dbReference type="Gene3D" id="3.30.1490.480">
    <property type="entry name" value="Endolytic murein transglycosylase"/>
    <property type="match status" value="1"/>
</dbReference>
<dbReference type="Pfam" id="PF02618">
    <property type="entry name" value="YceG"/>
    <property type="match status" value="1"/>
</dbReference>
<dbReference type="HAMAP" id="MF_02065">
    <property type="entry name" value="MltG"/>
    <property type="match status" value="1"/>
</dbReference>
<keyword evidence="9" id="KW-1185">Reference proteome</keyword>
<keyword evidence="2 7" id="KW-0812">Transmembrane</keyword>
<evidence type="ECO:0000256" key="6">
    <source>
        <dbReference type="ARBA" id="ARBA00023316"/>
    </source>
</evidence>
<comment type="similarity">
    <text evidence="7">Belongs to the transglycosylase MltG family.</text>
</comment>
<evidence type="ECO:0000256" key="7">
    <source>
        <dbReference type="HAMAP-Rule" id="MF_02065"/>
    </source>
</evidence>
<evidence type="ECO:0000256" key="3">
    <source>
        <dbReference type="ARBA" id="ARBA00022989"/>
    </source>
</evidence>
<reference evidence="8 9" key="1">
    <citation type="submission" date="2019-11" db="EMBL/GenBank/DDBJ databases">
        <authorList>
            <person name="Zhang X.Y."/>
        </authorList>
    </citation>
    <scope>NUCLEOTIDE SEQUENCE [LARGE SCALE GENOMIC DNA]</scope>
    <source>
        <strain evidence="8 9">C176</strain>
    </source>
</reference>
<name>A0A6N7QSK8_9GAMM</name>
<sequence length="340" mass="36878">MKQKILFIGIVLAGVLLGAMSAAWLAYERIESQPVLSEEQAPIILDIPAGTGVAGILNAMAGAGLDVQPQLLRVYLRLRGADQRLQAGEYAVQPGDTAAELVARMVSGAVIQHRLTIVEGWRFDDLMAALHAHPAITPELAPNTGPKTIMTALNRPELDAEGRFLPETYLFTRGTSELAILKRALAALEAELAAAWENRAPGIPLSTPDEALILASIIEKETALPEERREIAGVFTRRLQQGMRLQTDPTVIYGLGDSYTGRLRRKDLTSDTPWNTYTRHGLPPTPIALAGAASIRAAVNPAEGDTLYFVSRGDGSHVFSVTYEQHNAAVRRYILGEDDE</sequence>
<keyword evidence="4 7" id="KW-0472">Membrane</keyword>
<feature type="site" description="Important for catalytic activity" evidence="7">
    <location>
        <position position="221"/>
    </location>
</feature>
<dbReference type="GO" id="GO:0009252">
    <property type="term" value="P:peptidoglycan biosynthetic process"/>
    <property type="evidence" value="ECO:0007669"/>
    <property type="project" value="UniProtKB-UniRule"/>
</dbReference>
<comment type="catalytic activity">
    <reaction evidence="7">
        <text>a peptidoglycan chain = a peptidoglycan chain with N-acetyl-1,6-anhydromuramyl-[peptide] at the reducing end + a peptidoglycan chain with N-acetylglucosamine at the non-reducing end.</text>
        <dbReference type="EC" id="4.2.2.29"/>
    </reaction>
</comment>
<dbReference type="Proteomes" id="UP000433788">
    <property type="component" value="Unassembled WGS sequence"/>
</dbReference>
<dbReference type="PANTHER" id="PTHR30518:SF2">
    <property type="entry name" value="ENDOLYTIC MUREIN TRANSGLYCOSYLASE"/>
    <property type="match status" value="1"/>
</dbReference>
<organism evidence="8 9">
    <name type="scientific">Spiribacter salilacus</name>
    <dbReference type="NCBI Taxonomy" id="2664894"/>
    <lineage>
        <taxon>Bacteria</taxon>
        <taxon>Pseudomonadati</taxon>
        <taxon>Pseudomonadota</taxon>
        <taxon>Gammaproteobacteria</taxon>
        <taxon>Chromatiales</taxon>
        <taxon>Ectothiorhodospiraceae</taxon>
        <taxon>Spiribacter</taxon>
    </lineage>
</organism>
<comment type="function">
    <text evidence="7">Functions as a peptidoglycan terminase that cleaves nascent peptidoglycan strands endolytically to terminate their elongation.</text>
</comment>
<dbReference type="NCBIfam" id="TIGR00247">
    <property type="entry name" value="endolytic transglycosylase MltG"/>
    <property type="match status" value="1"/>
</dbReference>
<dbReference type="EMBL" id="WJPP01000001">
    <property type="protein sequence ID" value="MRH77297.1"/>
    <property type="molecule type" value="Genomic_DNA"/>
</dbReference>
<evidence type="ECO:0000256" key="1">
    <source>
        <dbReference type="ARBA" id="ARBA00022475"/>
    </source>
</evidence>
<dbReference type="Gene3D" id="3.30.160.60">
    <property type="entry name" value="Classic Zinc Finger"/>
    <property type="match status" value="1"/>
</dbReference>
<dbReference type="CDD" id="cd08010">
    <property type="entry name" value="MltG_like"/>
    <property type="match status" value="1"/>
</dbReference>
<comment type="caution">
    <text evidence="8">The sequence shown here is derived from an EMBL/GenBank/DDBJ whole genome shotgun (WGS) entry which is preliminary data.</text>
</comment>
<keyword evidence="3 7" id="KW-1133">Transmembrane helix</keyword>
<keyword evidence="5 7" id="KW-0456">Lyase</keyword>
<gene>
    <name evidence="7 8" type="primary">mltG</name>
    <name evidence="8" type="ORF">GH984_01030</name>
</gene>
<dbReference type="PANTHER" id="PTHR30518">
    <property type="entry name" value="ENDOLYTIC MUREIN TRANSGLYCOSYLASE"/>
    <property type="match status" value="1"/>
</dbReference>
<evidence type="ECO:0000256" key="5">
    <source>
        <dbReference type="ARBA" id="ARBA00023239"/>
    </source>
</evidence>
<dbReference type="GO" id="GO:0071555">
    <property type="term" value="P:cell wall organization"/>
    <property type="evidence" value="ECO:0007669"/>
    <property type="project" value="UniProtKB-KW"/>
</dbReference>
<keyword evidence="1 7" id="KW-1003">Cell membrane</keyword>
<dbReference type="AlphaFoldDB" id="A0A6N7QSK8"/>
<dbReference type="EC" id="4.2.2.29" evidence="7"/>
<keyword evidence="6 7" id="KW-0961">Cell wall biogenesis/degradation</keyword>
<dbReference type="InterPro" id="IPR003770">
    <property type="entry name" value="MLTG-like"/>
</dbReference>
<protein>
    <recommendedName>
        <fullName evidence="7">Endolytic murein transglycosylase</fullName>
        <ecNumber evidence="7">4.2.2.29</ecNumber>
    </recommendedName>
    <alternativeName>
        <fullName evidence="7">Peptidoglycan lytic transglycosylase</fullName>
    </alternativeName>
    <alternativeName>
        <fullName evidence="7">Peptidoglycan polymerization terminase</fullName>
    </alternativeName>
</protein>
<evidence type="ECO:0000313" key="8">
    <source>
        <dbReference type="EMBL" id="MRH77297.1"/>
    </source>
</evidence>
<proteinExistence type="inferred from homology"/>
<keyword evidence="7" id="KW-0997">Cell inner membrane</keyword>